<dbReference type="Proteomes" id="UP001303160">
    <property type="component" value="Unassembled WGS sequence"/>
</dbReference>
<organism evidence="1 2">
    <name type="scientific">Triangularia verruculosa</name>
    <dbReference type="NCBI Taxonomy" id="2587418"/>
    <lineage>
        <taxon>Eukaryota</taxon>
        <taxon>Fungi</taxon>
        <taxon>Dikarya</taxon>
        <taxon>Ascomycota</taxon>
        <taxon>Pezizomycotina</taxon>
        <taxon>Sordariomycetes</taxon>
        <taxon>Sordariomycetidae</taxon>
        <taxon>Sordariales</taxon>
        <taxon>Podosporaceae</taxon>
        <taxon>Triangularia</taxon>
    </lineage>
</organism>
<reference evidence="1" key="1">
    <citation type="journal article" date="2023" name="Mol. Phylogenet. Evol.">
        <title>Genome-scale phylogeny and comparative genomics of the fungal order Sordariales.</title>
        <authorList>
            <person name="Hensen N."/>
            <person name="Bonometti L."/>
            <person name="Westerberg I."/>
            <person name="Brannstrom I.O."/>
            <person name="Guillou S."/>
            <person name="Cros-Aarteil S."/>
            <person name="Calhoun S."/>
            <person name="Haridas S."/>
            <person name="Kuo A."/>
            <person name="Mondo S."/>
            <person name="Pangilinan J."/>
            <person name="Riley R."/>
            <person name="LaButti K."/>
            <person name="Andreopoulos B."/>
            <person name="Lipzen A."/>
            <person name="Chen C."/>
            <person name="Yan M."/>
            <person name="Daum C."/>
            <person name="Ng V."/>
            <person name="Clum A."/>
            <person name="Steindorff A."/>
            <person name="Ohm R.A."/>
            <person name="Martin F."/>
            <person name="Silar P."/>
            <person name="Natvig D.O."/>
            <person name="Lalanne C."/>
            <person name="Gautier V."/>
            <person name="Ament-Velasquez S.L."/>
            <person name="Kruys A."/>
            <person name="Hutchinson M.I."/>
            <person name="Powell A.J."/>
            <person name="Barry K."/>
            <person name="Miller A.N."/>
            <person name="Grigoriev I.V."/>
            <person name="Debuchy R."/>
            <person name="Gladieux P."/>
            <person name="Hiltunen Thoren M."/>
            <person name="Johannesson H."/>
        </authorList>
    </citation>
    <scope>NUCLEOTIDE SEQUENCE</scope>
    <source>
        <strain evidence="1">CBS 315.58</strain>
    </source>
</reference>
<evidence type="ECO:0000313" key="1">
    <source>
        <dbReference type="EMBL" id="KAK4198519.1"/>
    </source>
</evidence>
<accession>A0AAN7ATG9</accession>
<sequence>MADEPGAADVVSRKSYYSCGAEKPIDQFWSKRGPRRIVFNCADCRHRNKQQASLSVLSSSIALLTVEMRSLRAL</sequence>
<comment type="caution">
    <text evidence="1">The sequence shown here is derived from an EMBL/GenBank/DDBJ whole genome shotgun (WGS) entry which is preliminary data.</text>
</comment>
<reference evidence="1" key="2">
    <citation type="submission" date="2023-05" db="EMBL/GenBank/DDBJ databases">
        <authorList>
            <consortium name="Lawrence Berkeley National Laboratory"/>
            <person name="Steindorff A."/>
            <person name="Hensen N."/>
            <person name="Bonometti L."/>
            <person name="Westerberg I."/>
            <person name="Brannstrom I.O."/>
            <person name="Guillou S."/>
            <person name="Cros-Aarteil S."/>
            <person name="Calhoun S."/>
            <person name="Haridas S."/>
            <person name="Kuo A."/>
            <person name="Mondo S."/>
            <person name="Pangilinan J."/>
            <person name="Riley R."/>
            <person name="Labutti K."/>
            <person name="Andreopoulos B."/>
            <person name="Lipzen A."/>
            <person name="Chen C."/>
            <person name="Yanf M."/>
            <person name="Daum C."/>
            <person name="Ng V."/>
            <person name="Clum A."/>
            <person name="Ohm R."/>
            <person name="Martin F."/>
            <person name="Silar P."/>
            <person name="Natvig D."/>
            <person name="Lalanne C."/>
            <person name="Gautier V."/>
            <person name="Ament-Velasquez S.L."/>
            <person name="Kruys A."/>
            <person name="Hutchinson M.I."/>
            <person name="Powell A.J."/>
            <person name="Barry K."/>
            <person name="Miller A.N."/>
            <person name="Grigoriev I.V."/>
            <person name="Debuchy R."/>
            <person name="Gladieux P."/>
            <person name="Thoren M.H."/>
            <person name="Johannesson H."/>
        </authorList>
    </citation>
    <scope>NUCLEOTIDE SEQUENCE</scope>
    <source>
        <strain evidence="1">CBS 315.58</strain>
    </source>
</reference>
<gene>
    <name evidence="1" type="ORF">QBC40DRAFT_283506</name>
</gene>
<protein>
    <submittedName>
        <fullName evidence="1">Uncharacterized protein</fullName>
    </submittedName>
</protein>
<proteinExistence type="predicted"/>
<keyword evidence="2" id="KW-1185">Reference proteome</keyword>
<evidence type="ECO:0000313" key="2">
    <source>
        <dbReference type="Proteomes" id="UP001303160"/>
    </source>
</evidence>
<dbReference type="EMBL" id="MU863944">
    <property type="protein sequence ID" value="KAK4198519.1"/>
    <property type="molecule type" value="Genomic_DNA"/>
</dbReference>
<dbReference type="AlphaFoldDB" id="A0AAN7ATG9"/>
<name>A0AAN7ATG9_9PEZI</name>